<accession>A0ABQ3FCE3</accession>
<evidence type="ECO:0000259" key="3">
    <source>
        <dbReference type="PROSITE" id="PS50977"/>
    </source>
</evidence>
<evidence type="ECO:0000313" key="4">
    <source>
        <dbReference type="EMBL" id="GHC18201.1"/>
    </source>
</evidence>
<gene>
    <name evidence="4" type="ORF">GCM10007291_16030</name>
</gene>
<dbReference type="PROSITE" id="PS01081">
    <property type="entry name" value="HTH_TETR_1"/>
    <property type="match status" value="1"/>
</dbReference>
<dbReference type="Gene3D" id="1.10.10.60">
    <property type="entry name" value="Homeodomain-like"/>
    <property type="match status" value="1"/>
</dbReference>
<sequence length="219" mass="24559">MRAPGRLVYSGVMESQVMPRARKGRKFDQVLEGARNVFLQHGFEGASVDDIAREAGVSKATLYSYFPDKRLLFMEVAQSECRRQADEAVELIDQNAPVDKVLTEAARRMVAFLMSDFAQKVFRICVAESERFPELGHQFYHSGPVLVRERLMEYLAKAVERGELQIDDLAFAADQFAALCKVTLHEQTIFGVAACCPPQEADKVVSGAVEMFLARYGVR</sequence>
<dbReference type="Gene3D" id="1.10.357.10">
    <property type="entry name" value="Tetracycline Repressor, domain 2"/>
    <property type="match status" value="1"/>
</dbReference>
<comment type="caution">
    <text evidence="4">The sequence shown here is derived from an EMBL/GenBank/DDBJ whole genome shotgun (WGS) entry which is preliminary data.</text>
</comment>
<evidence type="ECO:0000256" key="1">
    <source>
        <dbReference type="ARBA" id="ARBA00023125"/>
    </source>
</evidence>
<dbReference type="PANTHER" id="PTHR30055">
    <property type="entry name" value="HTH-TYPE TRANSCRIPTIONAL REGULATOR RUTR"/>
    <property type="match status" value="1"/>
</dbReference>
<dbReference type="InterPro" id="IPR050109">
    <property type="entry name" value="HTH-type_TetR-like_transc_reg"/>
</dbReference>
<dbReference type="InterPro" id="IPR023772">
    <property type="entry name" value="DNA-bd_HTH_TetR-type_CS"/>
</dbReference>
<dbReference type="Pfam" id="PF14246">
    <property type="entry name" value="TetR_C_7"/>
    <property type="match status" value="1"/>
</dbReference>
<evidence type="ECO:0000313" key="5">
    <source>
        <dbReference type="Proteomes" id="UP000658305"/>
    </source>
</evidence>
<keyword evidence="1 2" id="KW-0238">DNA-binding</keyword>
<organism evidence="4 5">
    <name type="scientific">Gemmobacter nanjingensis</name>
    <dbReference type="NCBI Taxonomy" id="488454"/>
    <lineage>
        <taxon>Bacteria</taxon>
        <taxon>Pseudomonadati</taxon>
        <taxon>Pseudomonadota</taxon>
        <taxon>Alphaproteobacteria</taxon>
        <taxon>Rhodobacterales</taxon>
        <taxon>Paracoccaceae</taxon>
        <taxon>Gemmobacter</taxon>
    </lineage>
</organism>
<proteinExistence type="predicted"/>
<name>A0ABQ3FCE3_9RHOB</name>
<dbReference type="InterPro" id="IPR036271">
    <property type="entry name" value="Tet_transcr_reg_TetR-rel_C_sf"/>
</dbReference>
<dbReference type="SUPFAM" id="SSF46689">
    <property type="entry name" value="Homeodomain-like"/>
    <property type="match status" value="1"/>
</dbReference>
<feature type="domain" description="HTH tetR-type" evidence="3">
    <location>
        <begin position="24"/>
        <end position="84"/>
    </location>
</feature>
<dbReference type="InterPro" id="IPR039536">
    <property type="entry name" value="TetR_C_Proteobacteria"/>
</dbReference>
<dbReference type="EMBL" id="BMYI01000003">
    <property type="protein sequence ID" value="GHC18201.1"/>
    <property type="molecule type" value="Genomic_DNA"/>
</dbReference>
<dbReference type="SUPFAM" id="SSF48498">
    <property type="entry name" value="Tetracyclin repressor-like, C-terminal domain"/>
    <property type="match status" value="1"/>
</dbReference>
<dbReference type="InterPro" id="IPR009057">
    <property type="entry name" value="Homeodomain-like_sf"/>
</dbReference>
<keyword evidence="5" id="KW-1185">Reference proteome</keyword>
<dbReference type="PANTHER" id="PTHR30055:SF146">
    <property type="entry name" value="HTH-TYPE TRANSCRIPTIONAL DUAL REGULATOR CECR"/>
    <property type="match status" value="1"/>
</dbReference>
<dbReference type="InterPro" id="IPR001647">
    <property type="entry name" value="HTH_TetR"/>
</dbReference>
<reference evidence="5" key="1">
    <citation type="journal article" date="2019" name="Int. J. Syst. Evol. Microbiol.">
        <title>The Global Catalogue of Microorganisms (GCM) 10K type strain sequencing project: providing services to taxonomists for standard genome sequencing and annotation.</title>
        <authorList>
            <consortium name="The Broad Institute Genomics Platform"/>
            <consortium name="The Broad Institute Genome Sequencing Center for Infectious Disease"/>
            <person name="Wu L."/>
            <person name="Ma J."/>
        </authorList>
    </citation>
    <scope>NUCLEOTIDE SEQUENCE [LARGE SCALE GENOMIC DNA]</scope>
    <source>
        <strain evidence="5">KCTC 23298</strain>
    </source>
</reference>
<protein>
    <submittedName>
        <fullName evidence="4">TetR family transcriptional regulator</fullName>
    </submittedName>
</protein>
<dbReference type="Pfam" id="PF00440">
    <property type="entry name" value="TetR_N"/>
    <property type="match status" value="1"/>
</dbReference>
<dbReference type="PRINTS" id="PR00455">
    <property type="entry name" value="HTHTETR"/>
</dbReference>
<dbReference type="Proteomes" id="UP000658305">
    <property type="component" value="Unassembled WGS sequence"/>
</dbReference>
<evidence type="ECO:0000256" key="2">
    <source>
        <dbReference type="PROSITE-ProRule" id="PRU00335"/>
    </source>
</evidence>
<feature type="DNA-binding region" description="H-T-H motif" evidence="2">
    <location>
        <begin position="47"/>
        <end position="66"/>
    </location>
</feature>
<dbReference type="PROSITE" id="PS50977">
    <property type="entry name" value="HTH_TETR_2"/>
    <property type="match status" value="1"/>
</dbReference>